<dbReference type="Gene3D" id="3.30.1130.10">
    <property type="match status" value="1"/>
</dbReference>
<dbReference type="SUPFAM" id="SSF55620">
    <property type="entry name" value="Tetrahydrobiopterin biosynthesis enzymes-like"/>
    <property type="match status" value="1"/>
</dbReference>
<evidence type="ECO:0000256" key="3">
    <source>
        <dbReference type="ARBA" id="ARBA00005708"/>
    </source>
</evidence>
<evidence type="ECO:0000256" key="1">
    <source>
        <dbReference type="ARBA" id="ARBA00001353"/>
    </source>
</evidence>
<dbReference type="PANTHER" id="PTHR42844:SF1">
    <property type="entry name" value="DIHYDRONEOPTERIN ALDOLASE 1-RELATED"/>
    <property type="match status" value="1"/>
</dbReference>
<evidence type="ECO:0000313" key="8">
    <source>
        <dbReference type="EMBL" id="GGG10520.1"/>
    </source>
</evidence>
<dbReference type="Pfam" id="PF02152">
    <property type="entry name" value="FolB"/>
    <property type="match status" value="1"/>
</dbReference>
<evidence type="ECO:0000259" key="7">
    <source>
        <dbReference type="SMART" id="SM00905"/>
    </source>
</evidence>
<comment type="similarity">
    <text evidence="3 6">Belongs to the DHNA family.</text>
</comment>
<evidence type="ECO:0000256" key="2">
    <source>
        <dbReference type="ARBA" id="ARBA00005013"/>
    </source>
</evidence>
<dbReference type="EMBL" id="BMIW01000029">
    <property type="protein sequence ID" value="GGG10520.1"/>
    <property type="molecule type" value="Genomic_DNA"/>
</dbReference>
<evidence type="ECO:0000256" key="4">
    <source>
        <dbReference type="ARBA" id="ARBA00022909"/>
    </source>
</evidence>
<dbReference type="InterPro" id="IPR006156">
    <property type="entry name" value="Dihydroneopterin_aldolase"/>
</dbReference>
<proteinExistence type="inferred from homology"/>
<sequence length="128" mass="14614">MKGGYNKFMDKMVLRGMEYYGYHGVFAEERKLGQRFTIGLELELDLSAAGQSDDLSRTVNYAELHELVQGIVQQKSFKLIEALAEHIASEVLDNYTMVDALTVQVTKPHPPFDIHFEGVTVELYRSRK</sequence>
<evidence type="ECO:0000256" key="6">
    <source>
        <dbReference type="RuleBase" id="RU362079"/>
    </source>
</evidence>
<dbReference type="CDD" id="cd00534">
    <property type="entry name" value="DHNA_DHNTPE"/>
    <property type="match status" value="1"/>
</dbReference>
<comment type="pathway">
    <text evidence="2 6">Cofactor biosynthesis; tetrahydrofolate biosynthesis; 2-amino-4-hydroxy-6-hydroxymethyl-7,8-dihydropteridine diphosphate from 7,8-dihydroneopterin triphosphate: step 3/4.</text>
</comment>
<gene>
    <name evidence="8" type="primary">folB</name>
    <name evidence="8" type="ORF">GCM10010913_35440</name>
</gene>
<dbReference type="EC" id="4.1.2.25" evidence="6"/>
<evidence type="ECO:0000313" key="9">
    <source>
        <dbReference type="Proteomes" id="UP000608420"/>
    </source>
</evidence>
<evidence type="ECO:0000256" key="5">
    <source>
        <dbReference type="ARBA" id="ARBA00023239"/>
    </source>
</evidence>
<comment type="function">
    <text evidence="6">Catalyzes the conversion of 7,8-dihydroneopterin to 6-hydroxymethyl-7,8-dihydropterin.</text>
</comment>
<reference evidence="9" key="1">
    <citation type="journal article" date="2019" name="Int. J. Syst. Evol. Microbiol.">
        <title>The Global Catalogue of Microorganisms (GCM) 10K type strain sequencing project: providing services to taxonomists for standard genome sequencing and annotation.</title>
        <authorList>
            <consortium name="The Broad Institute Genomics Platform"/>
            <consortium name="The Broad Institute Genome Sequencing Center for Infectious Disease"/>
            <person name="Wu L."/>
            <person name="Ma J."/>
        </authorList>
    </citation>
    <scope>NUCLEOTIDE SEQUENCE [LARGE SCALE GENOMIC DNA]</scope>
    <source>
        <strain evidence="9">CGMCC 1.15420</strain>
    </source>
</reference>
<comment type="catalytic activity">
    <reaction evidence="1 6">
        <text>7,8-dihydroneopterin = 6-hydroxymethyl-7,8-dihydropterin + glycolaldehyde</text>
        <dbReference type="Rhea" id="RHEA:10540"/>
        <dbReference type="ChEBI" id="CHEBI:17001"/>
        <dbReference type="ChEBI" id="CHEBI:17071"/>
        <dbReference type="ChEBI" id="CHEBI:44841"/>
        <dbReference type="EC" id="4.1.2.25"/>
    </reaction>
</comment>
<organism evidence="8 9">
    <name type="scientific">Paenibacillus aceti</name>
    <dbReference type="NCBI Taxonomy" id="1820010"/>
    <lineage>
        <taxon>Bacteria</taxon>
        <taxon>Bacillati</taxon>
        <taxon>Bacillota</taxon>
        <taxon>Bacilli</taxon>
        <taxon>Bacillales</taxon>
        <taxon>Paenibacillaceae</taxon>
        <taxon>Paenibacillus</taxon>
    </lineage>
</organism>
<dbReference type="Proteomes" id="UP000608420">
    <property type="component" value="Unassembled WGS sequence"/>
</dbReference>
<protein>
    <recommendedName>
        <fullName evidence="6">7,8-dihydroneopterin aldolase</fullName>
        <ecNumber evidence="6">4.1.2.25</ecNumber>
    </recommendedName>
</protein>
<dbReference type="InterPro" id="IPR043133">
    <property type="entry name" value="GTP-CH-I_C/QueF"/>
</dbReference>
<accession>A0ABQ1W1R6</accession>
<keyword evidence="5 6" id="KW-0456">Lyase</keyword>
<feature type="domain" description="Dihydroneopterin aldolase/epimerase" evidence="7">
    <location>
        <begin position="12"/>
        <end position="125"/>
    </location>
</feature>
<name>A0ABQ1W1R6_9BACL</name>
<keyword evidence="9" id="KW-1185">Reference proteome</keyword>
<keyword evidence="4 6" id="KW-0289">Folate biosynthesis</keyword>
<dbReference type="NCBIfam" id="TIGR00526">
    <property type="entry name" value="folB_dom"/>
    <property type="match status" value="1"/>
</dbReference>
<dbReference type="SMART" id="SM00905">
    <property type="entry name" value="FolB"/>
    <property type="match status" value="1"/>
</dbReference>
<dbReference type="PANTHER" id="PTHR42844">
    <property type="entry name" value="DIHYDRONEOPTERIN ALDOLASE 1-RELATED"/>
    <property type="match status" value="1"/>
</dbReference>
<comment type="caution">
    <text evidence="8">The sequence shown here is derived from an EMBL/GenBank/DDBJ whole genome shotgun (WGS) entry which is preliminary data.</text>
</comment>
<dbReference type="NCBIfam" id="TIGR00525">
    <property type="entry name" value="folB"/>
    <property type="match status" value="1"/>
</dbReference>
<dbReference type="InterPro" id="IPR006157">
    <property type="entry name" value="FolB_dom"/>
</dbReference>